<dbReference type="CDD" id="cd07951">
    <property type="entry name" value="ED_3B_N_AMMECR1"/>
    <property type="match status" value="1"/>
</dbReference>
<evidence type="ECO:0000259" key="2">
    <source>
        <dbReference type="Pfam" id="PF02900"/>
    </source>
</evidence>
<feature type="domain" description="Extradiol ring-cleavage dioxygenase class III enzyme subunit B" evidence="2">
    <location>
        <begin position="8"/>
        <end position="259"/>
    </location>
</feature>
<evidence type="ECO:0000313" key="3">
    <source>
        <dbReference type="EMBL" id="PIS07860.1"/>
    </source>
</evidence>
<dbReference type="PANTHER" id="PTHR30096">
    <property type="entry name" value="4,5-DOPA DIOXYGENASE EXTRADIOL-LIKE PROTEIN"/>
    <property type="match status" value="1"/>
</dbReference>
<dbReference type="Proteomes" id="UP000231382">
    <property type="component" value="Unassembled WGS sequence"/>
</dbReference>
<dbReference type="GO" id="GO:0016702">
    <property type="term" value="F:oxidoreductase activity, acting on single donors with incorporation of molecular oxygen, incorporation of two atoms of oxygen"/>
    <property type="evidence" value="ECO:0007669"/>
    <property type="project" value="UniProtKB-ARBA"/>
</dbReference>
<dbReference type="InterPro" id="IPR004183">
    <property type="entry name" value="Xdiol_dOase_suB"/>
</dbReference>
<proteinExistence type="predicted"/>
<dbReference type="AlphaFoldDB" id="A0A2H0W716"/>
<name>A0A2H0W716_9BACT</name>
<evidence type="ECO:0000256" key="1">
    <source>
        <dbReference type="ARBA" id="ARBA00023002"/>
    </source>
</evidence>
<comment type="caution">
    <text evidence="3">The sequence shown here is derived from an EMBL/GenBank/DDBJ whole genome shotgun (WGS) entry which is preliminary data.</text>
</comment>
<reference evidence="4" key="1">
    <citation type="submission" date="2017-09" db="EMBL/GenBank/DDBJ databases">
        <title>Depth-based differentiation of microbial function through sediment-hosted aquifers and enrichment of novel symbionts in the deep terrestrial subsurface.</title>
        <authorList>
            <person name="Probst A.J."/>
            <person name="Ladd B."/>
            <person name="Jarett J.K."/>
            <person name="Geller-Mcgrath D.E."/>
            <person name="Sieber C.M.K."/>
            <person name="Emerson J.B."/>
            <person name="Anantharaman K."/>
            <person name="Thomas B.C."/>
            <person name="Malmstrom R."/>
            <person name="Stieglmeier M."/>
            <person name="Klingl A."/>
            <person name="Woyke T."/>
            <person name="Ryan C.M."/>
            <person name="Banfield J.F."/>
        </authorList>
    </citation>
    <scope>NUCLEOTIDE SEQUENCE [LARGE SCALE GENOMIC DNA]</scope>
</reference>
<dbReference type="PANTHER" id="PTHR30096:SF0">
    <property type="entry name" value="4,5-DOPA DIOXYGENASE EXTRADIOL-LIKE PROTEIN"/>
    <property type="match status" value="1"/>
</dbReference>
<accession>A0A2H0W716</accession>
<dbReference type="Gene3D" id="3.40.830.10">
    <property type="entry name" value="LigB-like"/>
    <property type="match status" value="1"/>
</dbReference>
<dbReference type="Pfam" id="PF02900">
    <property type="entry name" value="LigB"/>
    <property type="match status" value="1"/>
</dbReference>
<protein>
    <submittedName>
        <fullName evidence="3">AmmeMemoRadiSam system protein B</fullName>
    </submittedName>
</protein>
<dbReference type="EMBL" id="PEZW01000009">
    <property type="protein sequence ID" value="PIS07860.1"/>
    <property type="molecule type" value="Genomic_DNA"/>
</dbReference>
<dbReference type="GO" id="GO:0008198">
    <property type="term" value="F:ferrous iron binding"/>
    <property type="evidence" value="ECO:0007669"/>
    <property type="project" value="InterPro"/>
</dbReference>
<gene>
    <name evidence="3" type="primary">amrB</name>
    <name evidence="3" type="ORF">COT78_01335</name>
</gene>
<evidence type="ECO:0000313" key="4">
    <source>
        <dbReference type="Proteomes" id="UP000231382"/>
    </source>
</evidence>
<dbReference type="SUPFAM" id="SSF53213">
    <property type="entry name" value="LigB-like"/>
    <property type="match status" value="1"/>
</dbReference>
<organism evidence="3 4">
    <name type="scientific">Candidatus Berkelbacteria bacterium CG10_big_fil_rev_8_21_14_0_10_43_13</name>
    <dbReference type="NCBI Taxonomy" id="1974514"/>
    <lineage>
        <taxon>Bacteria</taxon>
        <taxon>Candidatus Berkelbacteria</taxon>
    </lineage>
</organism>
<sequence>MLVFAGIVPHPPIIVPEVGKEDTKKTVTTISAYQKLAGELAAAEPDTIIIISPHMIHYPHLFTVCGMSELFGSFAAFEAPEINWRGHNNLELAGEIVDKAESEGLPTILYNNGDGQYEVDHGVLVPIHFLMPALDYPAKILPLSYSYASQSEHCSFGQIISEVIERHDDERVAVIASGDLSHRLIGSASAEGKAFDNEILSLIKKGDEYSIMNMSDEMLEKVGECGYRSILILLGVLSGLDYKPEVYSYEGPFGVGYAVVNMNVNDTN</sequence>
<keyword evidence="1" id="KW-0560">Oxidoreductase</keyword>
<dbReference type="NCBIfam" id="TIGR04336">
    <property type="entry name" value="AmmeMemoSam_B"/>
    <property type="match status" value="1"/>
</dbReference>